<dbReference type="RefSeq" id="WP_219000459.1">
    <property type="nucleotide sequence ID" value="NZ_CP079194.1"/>
</dbReference>
<dbReference type="KEGG" id="gce:KYE46_09885"/>
<evidence type="ECO:0000313" key="8">
    <source>
        <dbReference type="Proteomes" id="UP000825009"/>
    </source>
</evidence>
<comment type="catalytic activity">
    <reaction evidence="4">
        <text>a UDP-3-O-[(3R)-3-hydroxyacyl]-alpha-D-glucosamine + a (3R)-hydroxyacyl-[ACP] = a UDP-2-N,3-O-bis[(3R)-3-hydroxyacyl]-alpha-D-glucosamine + holo-[ACP] + H(+)</text>
        <dbReference type="Rhea" id="RHEA:53836"/>
        <dbReference type="Rhea" id="RHEA-COMP:9685"/>
        <dbReference type="Rhea" id="RHEA-COMP:9945"/>
        <dbReference type="ChEBI" id="CHEBI:15378"/>
        <dbReference type="ChEBI" id="CHEBI:64479"/>
        <dbReference type="ChEBI" id="CHEBI:78827"/>
        <dbReference type="ChEBI" id="CHEBI:137740"/>
        <dbReference type="ChEBI" id="CHEBI:137748"/>
        <dbReference type="EC" id="2.3.1.191"/>
    </reaction>
</comment>
<keyword evidence="1 4" id="KW-0808">Transferase</keyword>
<keyword evidence="3 4" id="KW-0012">Acyltransferase</keyword>
<dbReference type="GO" id="GO:0016410">
    <property type="term" value="F:N-acyltransferase activity"/>
    <property type="evidence" value="ECO:0007669"/>
    <property type="project" value="InterPro"/>
</dbReference>
<dbReference type="NCBIfam" id="TIGR01853">
    <property type="entry name" value="lipid_A_lpxD"/>
    <property type="match status" value="1"/>
</dbReference>
<dbReference type="InterPro" id="IPR007691">
    <property type="entry name" value="LpxD"/>
</dbReference>
<evidence type="ECO:0000256" key="3">
    <source>
        <dbReference type="ARBA" id="ARBA00023315"/>
    </source>
</evidence>
<proteinExistence type="inferred from homology"/>
<keyword evidence="4" id="KW-0443">Lipid metabolism</keyword>
<comment type="function">
    <text evidence="4">Catalyzes the N-acylation of UDP-3-O-acylglucosamine using 3-hydroxyacyl-ACP as the acyl donor. Is involved in the biosynthesis of lipid A, a phosphorylated glycolipid that anchors the lipopolysaccharide to the outer membrane of the cell.</text>
</comment>
<dbReference type="PANTHER" id="PTHR43378">
    <property type="entry name" value="UDP-3-O-ACYLGLUCOSAMINE N-ACYLTRANSFERASE"/>
    <property type="match status" value="1"/>
</dbReference>
<evidence type="ECO:0000256" key="4">
    <source>
        <dbReference type="HAMAP-Rule" id="MF_00523"/>
    </source>
</evidence>
<dbReference type="Pfam" id="PF25087">
    <property type="entry name" value="GMPPB_C"/>
    <property type="match status" value="1"/>
</dbReference>
<dbReference type="PANTHER" id="PTHR43378:SF2">
    <property type="entry name" value="UDP-3-O-ACYLGLUCOSAMINE N-ACYLTRANSFERASE 1, MITOCHONDRIAL-RELATED"/>
    <property type="match status" value="1"/>
</dbReference>
<feature type="domain" description="UDP-3-O-[3-hydroxymyristoyl] glucosamine N-acyltransferase non-repeat region" evidence="5">
    <location>
        <begin position="22"/>
        <end position="89"/>
    </location>
</feature>
<dbReference type="UniPathway" id="UPA00973"/>
<name>A0A8F6TSP2_9RHOB</name>
<gene>
    <name evidence="4 7" type="primary">lpxD</name>
    <name evidence="7" type="ORF">KYE46_09885</name>
</gene>
<sequence length="365" mass="37326">MAEFSIREIAAALGAEALGAADLLVSGVAEPATAGPEHLALAMRPEYAEGLRTGQARAAVIGAGMDWQDLGLEAAIVAPRPRYAMAGVTAAMDPGPDIAPGVHPSAVIDESAQIGAHAAIGPFVVVGAGAQIGARARIASHVSIGAGAQIGDDALIHEGVRICHHVRIGDRFIAQPGAVLGGDGFSFVTPQKSQVEAARESLGTATDAAIEQSWTRIHSLGSLVIGDDVEIGANAAIDRGTIANSEIGDGTKVDNLVHIGHNCVIGRDCLICGQTGFAGSVQMGDRVVLGGKCGVSDNITIGSDVVAAGASKLFTNVPSGRMVMGHPAVKMDTHVEMYKALRRLPRTSRIVQALQKAVSNPDKTS</sequence>
<dbReference type="Proteomes" id="UP000825009">
    <property type="component" value="Chromosome"/>
</dbReference>
<evidence type="ECO:0000313" key="7">
    <source>
        <dbReference type="EMBL" id="QXT38262.1"/>
    </source>
</evidence>
<dbReference type="InterPro" id="IPR020573">
    <property type="entry name" value="UDP_GlcNAc_AcTrfase_non-rep"/>
</dbReference>
<dbReference type="GO" id="GO:0016020">
    <property type="term" value="C:membrane"/>
    <property type="evidence" value="ECO:0007669"/>
    <property type="project" value="GOC"/>
</dbReference>
<comment type="pathway">
    <text evidence="4">Bacterial outer membrane biogenesis; LPS lipid A biosynthesis.</text>
</comment>
<dbReference type="CDD" id="cd03352">
    <property type="entry name" value="LbH_LpxD"/>
    <property type="match status" value="1"/>
</dbReference>
<evidence type="ECO:0000256" key="1">
    <source>
        <dbReference type="ARBA" id="ARBA00022679"/>
    </source>
</evidence>
<dbReference type="AlphaFoldDB" id="A0A8F6TSP2"/>
<evidence type="ECO:0000259" key="5">
    <source>
        <dbReference type="Pfam" id="PF04613"/>
    </source>
</evidence>
<keyword evidence="2 4" id="KW-0677">Repeat</keyword>
<dbReference type="InterPro" id="IPR001451">
    <property type="entry name" value="Hexapep"/>
</dbReference>
<dbReference type="GO" id="GO:0009245">
    <property type="term" value="P:lipid A biosynthetic process"/>
    <property type="evidence" value="ECO:0007669"/>
    <property type="project" value="UniProtKB-UniRule"/>
</dbReference>
<dbReference type="EC" id="2.3.1.191" evidence="4"/>
<protein>
    <recommendedName>
        <fullName evidence="4">UDP-3-O-acylglucosamine N-acyltransferase</fullName>
        <ecNumber evidence="4">2.3.1.191</ecNumber>
    </recommendedName>
</protein>
<keyword evidence="8" id="KW-1185">Reference proteome</keyword>
<dbReference type="HAMAP" id="MF_00523">
    <property type="entry name" value="LpxD"/>
    <property type="match status" value="1"/>
</dbReference>
<accession>A0A8F6TSP2</accession>
<comment type="subunit">
    <text evidence="4">Homotrimer.</text>
</comment>
<evidence type="ECO:0000256" key="2">
    <source>
        <dbReference type="ARBA" id="ARBA00022737"/>
    </source>
</evidence>
<evidence type="ECO:0000259" key="6">
    <source>
        <dbReference type="Pfam" id="PF25087"/>
    </source>
</evidence>
<dbReference type="InterPro" id="IPR018357">
    <property type="entry name" value="Hexapep_transf_CS"/>
</dbReference>
<dbReference type="EMBL" id="CP079194">
    <property type="protein sequence ID" value="QXT38262.1"/>
    <property type="molecule type" value="Genomic_DNA"/>
</dbReference>
<dbReference type="Pfam" id="PF00132">
    <property type="entry name" value="Hexapep"/>
    <property type="match status" value="1"/>
</dbReference>
<dbReference type="PROSITE" id="PS00101">
    <property type="entry name" value="HEXAPEP_TRANSFERASES"/>
    <property type="match status" value="1"/>
</dbReference>
<feature type="domain" description="Mannose-1-phosphate guanyltransferase C-terminal" evidence="6">
    <location>
        <begin position="104"/>
        <end position="182"/>
    </location>
</feature>
<dbReference type="GO" id="GO:0103118">
    <property type="term" value="F:UDP-3-O-[(3R)-3-hydroxyacyl]-glucosamine N-acyltransferase activity"/>
    <property type="evidence" value="ECO:0007669"/>
    <property type="project" value="UniProtKB-EC"/>
</dbReference>
<dbReference type="Pfam" id="PF04613">
    <property type="entry name" value="LpxD"/>
    <property type="match status" value="1"/>
</dbReference>
<organism evidence="7 8">
    <name type="scientific">Gymnodinialimonas ceratoperidinii</name>
    <dbReference type="NCBI Taxonomy" id="2856823"/>
    <lineage>
        <taxon>Bacteria</taxon>
        <taxon>Pseudomonadati</taxon>
        <taxon>Pseudomonadota</taxon>
        <taxon>Alphaproteobacteria</taxon>
        <taxon>Rhodobacterales</taxon>
        <taxon>Paracoccaceae</taxon>
        <taxon>Gymnodinialimonas</taxon>
    </lineage>
</organism>
<feature type="active site" description="Proton acceptor" evidence="4">
    <location>
        <position position="261"/>
    </location>
</feature>
<keyword evidence="4" id="KW-0441">Lipid A biosynthesis</keyword>
<comment type="similarity">
    <text evidence="4">Belongs to the transferase hexapeptide repeat family. LpxD subfamily.</text>
</comment>
<keyword evidence="4" id="KW-0444">Lipid biosynthesis</keyword>
<dbReference type="NCBIfam" id="NF002060">
    <property type="entry name" value="PRK00892.1"/>
    <property type="match status" value="1"/>
</dbReference>
<dbReference type="InterPro" id="IPR056729">
    <property type="entry name" value="GMPPB_C"/>
</dbReference>
<reference evidence="7 8" key="1">
    <citation type="submission" date="2021-07" db="EMBL/GenBank/DDBJ databases">
        <title>A novel Jannaschia species isolated from marine dinoflagellate Ceratoperidinium margalefii.</title>
        <authorList>
            <person name="Jiang Y."/>
            <person name="Li Z."/>
        </authorList>
    </citation>
    <scope>NUCLEOTIDE SEQUENCE [LARGE SCALE GENOMIC DNA]</scope>
    <source>
        <strain evidence="7 8">J12C1-MA-4</strain>
    </source>
</reference>